<evidence type="ECO:0000256" key="2">
    <source>
        <dbReference type="ARBA" id="ARBA00022448"/>
    </source>
</evidence>
<comment type="caution">
    <text evidence="11">The sequence shown here is derived from an EMBL/GenBank/DDBJ whole genome shotgun (WGS) entry which is preliminary data.</text>
</comment>
<gene>
    <name evidence="11" type="ORF">ACFSSA_06295</name>
</gene>
<dbReference type="EMBL" id="JBHUIT010000005">
    <property type="protein sequence ID" value="MFD2256276.1"/>
    <property type="molecule type" value="Genomic_DNA"/>
</dbReference>
<feature type="transmembrane region" description="Helical" evidence="10">
    <location>
        <begin position="410"/>
        <end position="431"/>
    </location>
</feature>
<reference evidence="12" key="1">
    <citation type="journal article" date="2019" name="Int. J. Syst. Evol. Microbiol.">
        <title>The Global Catalogue of Microorganisms (GCM) 10K type strain sequencing project: providing services to taxonomists for standard genome sequencing and annotation.</title>
        <authorList>
            <consortium name="The Broad Institute Genomics Platform"/>
            <consortium name="The Broad Institute Genome Sequencing Center for Infectious Disease"/>
            <person name="Wu L."/>
            <person name="Ma J."/>
        </authorList>
    </citation>
    <scope>NUCLEOTIDE SEQUENCE [LARGE SCALE GENOMIC DNA]</scope>
    <source>
        <strain evidence="12">CGMCC 4.7106</strain>
    </source>
</reference>
<proteinExistence type="predicted"/>
<feature type="transmembrane region" description="Helical" evidence="10">
    <location>
        <begin position="52"/>
        <end position="70"/>
    </location>
</feature>
<protein>
    <recommendedName>
        <fullName evidence="9">Multidrug-efflux transporter</fullName>
    </recommendedName>
</protein>
<feature type="transmembrane region" description="Helical" evidence="10">
    <location>
        <begin position="316"/>
        <end position="339"/>
    </location>
</feature>
<evidence type="ECO:0000256" key="7">
    <source>
        <dbReference type="ARBA" id="ARBA00023065"/>
    </source>
</evidence>
<dbReference type="PANTHER" id="PTHR43298">
    <property type="entry name" value="MULTIDRUG RESISTANCE PROTEIN NORM-RELATED"/>
    <property type="match status" value="1"/>
</dbReference>
<organism evidence="11 12">
    <name type="scientific">Luteolibacter algae</name>
    <dbReference type="NCBI Taxonomy" id="454151"/>
    <lineage>
        <taxon>Bacteria</taxon>
        <taxon>Pseudomonadati</taxon>
        <taxon>Verrucomicrobiota</taxon>
        <taxon>Verrucomicrobiia</taxon>
        <taxon>Verrucomicrobiales</taxon>
        <taxon>Verrucomicrobiaceae</taxon>
        <taxon>Luteolibacter</taxon>
    </lineage>
</organism>
<dbReference type="Proteomes" id="UP001597375">
    <property type="component" value="Unassembled WGS sequence"/>
</dbReference>
<evidence type="ECO:0000256" key="8">
    <source>
        <dbReference type="ARBA" id="ARBA00023136"/>
    </source>
</evidence>
<keyword evidence="3" id="KW-0050">Antiport</keyword>
<evidence type="ECO:0000256" key="6">
    <source>
        <dbReference type="ARBA" id="ARBA00022989"/>
    </source>
</evidence>
<feature type="transmembrane region" description="Helical" evidence="10">
    <location>
        <begin position="157"/>
        <end position="179"/>
    </location>
</feature>
<dbReference type="PANTHER" id="PTHR43298:SF2">
    <property type="entry name" value="FMN_FAD EXPORTER YEEO-RELATED"/>
    <property type="match status" value="1"/>
</dbReference>
<dbReference type="CDD" id="cd13131">
    <property type="entry name" value="MATE_NorM_like"/>
    <property type="match status" value="1"/>
</dbReference>
<feature type="transmembrane region" description="Helical" evidence="10">
    <location>
        <begin position="384"/>
        <end position="404"/>
    </location>
</feature>
<dbReference type="Pfam" id="PF01554">
    <property type="entry name" value="MatE"/>
    <property type="match status" value="2"/>
</dbReference>
<dbReference type="PIRSF" id="PIRSF006603">
    <property type="entry name" value="DinF"/>
    <property type="match status" value="1"/>
</dbReference>
<feature type="transmembrane region" description="Helical" evidence="10">
    <location>
        <begin position="91"/>
        <end position="115"/>
    </location>
</feature>
<keyword evidence="7" id="KW-0406">Ion transport</keyword>
<sequence length="448" mass="48534">MSALAESRITLKLAFPLIIGQVSQMLLGVADTMMIGKLGVTELAVLTFANSLFYVPFVFGIGVLTSISVFTSNAHGSKNQAAGRASCRHGMYVGTILGLILFAVMSVVSWNLGIFGQPEAVQERTGLFFRIIMASMVPALMSIVLKNHADALDRPWPPFWIFLWGVVLNVFLNWVMIYGKLGCPRLGLEGAAWATLISRFAILIAMFIWLYKAKGMREWVPYHWFKTPVMSDIKRFLAIGVPASIQMIAEVSAFSGAGLMMGKFGETAMAAHQVALMCAATAFMIPLGLSMALSVRVGSAVGAGEMLRLRPIAISGWVIGAGYSLCAAVFFLFFGAWLASLYTDVSPVIDLAARIMIVVGVFQLVDSLQVCSVSMLRGLQDARIPAMIDFVAYWILGIPMGIWLSVHMGYGAIGVWCGLAIGLFFACIMLVPRLWKMTGRLAATGNPV</sequence>
<dbReference type="InterPro" id="IPR002528">
    <property type="entry name" value="MATE_fam"/>
</dbReference>
<evidence type="ECO:0000256" key="1">
    <source>
        <dbReference type="ARBA" id="ARBA00004651"/>
    </source>
</evidence>
<keyword evidence="2" id="KW-0813">Transport</keyword>
<feature type="transmembrane region" description="Helical" evidence="10">
    <location>
        <begin position="236"/>
        <end position="262"/>
    </location>
</feature>
<evidence type="ECO:0000256" key="4">
    <source>
        <dbReference type="ARBA" id="ARBA00022475"/>
    </source>
</evidence>
<comment type="subcellular location">
    <subcellularLocation>
        <location evidence="1">Cell membrane</location>
        <topology evidence="1">Multi-pass membrane protein</topology>
    </subcellularLocation>
</comment>
<dbReference type="NCBIfam" id="TIGR00797">
    <property type="entry name" value="matE"/>
    <property type="match status" value="1"/>
</dbReference>
<keyword evidence="8 10" id="KW-0472">Membrane</keyword>
<keyword evidence="12" id="KW-1185">Reference proteome</keyword>
<dbReference type="InterPro" id="IPR048279">
    <property type="entry name" value="MdtK-like"/>
</dbReference>
<evidence type="ECO:0000256" key="10">
    <source>
        <dbReference type="SAM" id="Phobius"/>
    </source>
</evidence>
<dbReference type="InterPro" id="IPR050222">
    <property type="entry name" value="MATE_MdtK"/>
</dbReference>
<evidence type="ECO:0000256" key="5">
    <source>
        <dbReference type="ARBA" id="ARBA00022692"/>
    </source>
</evidence>
<accession>A0ABW5D8B2</accession>
<evidence type="ECO:0000313" key="12">
    <source>
        <dbReference type="Proteomes" id="UP001597375"/>
    </source>
</evidence>
<evidence type="ECO:0000313" key="11">
    <source>
        <dbReference type="EMBL" id="MFD2256276.1"/>
    </source>
</evidence>
<keyword evidence="5 10" id="KW-0812">Transmembrane</keyword>
<name>A0ABW5D8B2_9BACT</name>
<keyword evidence="4" id="KW-1003">Cell membrane</keyword>
<evidence type="ECO:0000256" key="9">
    <source>
        <dbReference type="ARBA" id="ARBA00031636"/>
    </source>
</evidence>
<feature type="transmembrane region" description="Helical" evidence="10">
    <location>
        <begin position="127"/>
        <end position="145"/>
    </location>
</feature>
<dbReference type="RefSeq" id="WP_386819369.1">
    <property type="nucleotide sequence ID" value="NZ_JBHUIT010000005.1"/>
</dbReference>
<keyword evidence="6 10" id="KW-1133">Transmembrane helix</keyword>
<feature type="transmembrane region" description="Helical" evidence="10">
    <location>
        <begin position="191"/>
        <end position="211"/>
    </location>
</feature>
<evidence type="ECO:0000256" key="3">
    <source>
        <dbReference type="ARBA" id="ARBA00022449"/>
    </source>
</evidence>
<feature type="transmembrane region" description="Helical" evidence="10">
    <location>
        <begin position="274"/>
        <end position="295"/>
    </location>
</feature>